<proteinExistence type="predicted"/>
<dbReference type="EMBL" id="MU276265">
    <property type="protein sequence ID" value="KAI0039765.1"/>
    <property type="molecule type" value="Genomic_DNA"/>
</dbReference>
<protein>
    <submittedName>
        <fullName evidence="1">Uncharacterized protein</fullName>
    </submittedName>
</protein>
<name>A0ACB8R7L3_9AGAM</name>
<reference evidence="1" key="2">
    <citation type="journal article" date="2022" name="New Phytol.">
        <title>Evolutionary transition to the ectomycorrhizal habit in the genomes of a hyperdiverse lineage of mushroom-forming fungi.</title>
        <authorList>
            <person name="Looney B."/>
            <person name="Miyauchi S."/>
            <person name="Morin E."/>
            <person name="Drula E."/>
            <person name="Courty P.E."/>
            <person name="Kohler A."/>
            <person name="Kuo A."/>
            <person name="LaButti K."/>
            <person name="Pangilinan J."/>
            <person name="Lipzen A."/>
            <person name="Riley R."/>
            <person name="Andreopoulos W."/>
            <person name="He G."/>
            <person name="Johnson J."/>
            <person name="Nolan M."/>
            <person name="Tritt A."/>
            <person name="Barry K.W."/>
            <person name="Grigoriev I.V."/>
            <person name="Nagy L.G."/>
            <person name="Hibbett D."/>
            <person name="Henrissat B."/>
            <person name="Matheny P.B."/>
            <person name="Labbe J."/>
            <person name="Martin F.M."/>
        </authorList>
    </citation>
    <scope>NUCLEOTIDE SEQUENCE</scope>
    <source>
        <strain evidence="1">FP105234-sp</strain>
    </source>
</reference>
<sequence>MPIGAPDQLTHTPLSDQRADENEAGSSAGKEELDGLPGPPDGDLRSGGRSGDGRNGVPNACICDRCEKLPGVPIDPIIKGAATAIGAATAMISAAKCGRDVTSKFAEGLSRVGFGSSGVGKRTIASHIQSNIGNVKKDSLFANFQKMGMRGASSPLLIGIGAVAAVANLYCSYKPAPDAVLVHVSYVDAQRYPCVNYVHIASHMPQALAVMFNGTLLEWKLVGPAKDVLELRFAERAQAEEWVKRWHVIVPEELRQLVVEVVG</sequence>
<reference evidence="1" key="1">
    <citation type="submission" date="2021-02" db="EMBL/GenBank/DDBJ databases">
        <authorList>
            <consortium name="DOE Joint Genome Institute"/>
            <person name="Ahrendt S."/>
            <person name="Looney B.P."/>
            <person name="Miyauchi S."/>
            <person name="Morin E."/>
            <person name="Drula E."/>
            <person name="Courty P.E."/>
            <person name="Chicoki N."/>
            <person name="Fauchery L."/>
            <person name="Kohler A."/>
            <person name="Kuo A."/>
            <person name="Labutti K."/>
            <person name="Pangilinan J."/>
            <person name="Lipzen A."/>
            <person name="Riley R."/>
            <person name="Andreopoulos W."/>
            <person name="He G."/>
            <person name="Johnson J."/>
            <person name="Barry K.W."/>
            <person name="Grigoriev I.V."/>
            <person name="Nagy L."/>
            <person name="Hibbett D."/>
            <person name="Henrissat B."/>
            <person name="Matheny P.B."/>
            <person name="Labbe J."/>
            <person name="Martin F."/>
        </authorList>
    </citation>
    <scope>NUCLEOTIDE SEQUENCE</scope>
    <source>
        <strain evidence="1">FP105234-sp</strain>
    </source>
</reference>
<dbReference type="Proteomes" id="UP000814033">
    <property type="component" value="Unassembled WGS sequence"/>
</dbReference>
<keyword evidence="2" id="KW-1185">Reference proteome</keyword>
<evidence type="ECO:0000313" key="1">
    <source>
        <dbReference type="EMBL" id="KAI0039765.1"/>
    </source>
</evidence>
<gene>
    <name evidence="1" type="ORF">FA95DRAFT_1612313</name>
</gene>
<evidence type="ECO:0000313" key="2">
    <source>
        <dbReference type="Proteomes" id="UP000814033"/>
    </source>
</evidence>
<comment type="caution">
    <text evidence="1">The sequence shown here is derived from an EMBL/GenBank/DDBJ whole genome shotgun (WGS) entry which is preliminary data.</text>
</comment>
<organism evidence="1 2">
    <name type="scientific">Auriscalpium vulgare</name>
    <dbReference type="NCBI Taxonomy" id="40419"/>
    <lineage>
        <taxon>Eukaryota</taxon>
        <taxon>Fungi</taxon>
        <taxon>Dikarya</taxon>
        <taxon>Basidiomycota</taxon>
        <taxon>Agaricomycotina</taxon>
        <taxon>Agaricomycetes</taxon>
        <taxon>Russulales</taxon>
        <taxon>Auriscalpiaceae</taxon>
        <taxon>Auriscalpium</taxon>
    </lineage>
</organism>
<accession>A0ACB8R7L3</accession>